<sequence>MQSQSARVPLTDWIGCAFLEALSSPPVTFLVGQALEPVVAPVAFMLDLSPRFAFRIEGSMAEARENRLALPAIEKEFFLRLVEFAYHGDYTVSRFLDDPQVWGDVEPVQDPEREDESDDSDYEVDEGDAAMEEGDTASELAADAEIPMDQLLRARKDYRPGTGY</sequence>
<dbReference type="GeneID" id="96085060"/>
<protein>
    <recommendedName>
        <fullName evidence="4">BTB domain-containing protein</fullName>
    </recommendedName>
</protein>
<dbReference type="EMBL" id="JBHGVX010000004">
    <property type="protein sequence ID" value="KAL1796198.1"/>
    <property type="molecule type" value="Genomic_DNA"/>
</dbReference>
<gene>
    <name evidence="2" type="ORF">ACET3X_004738</name>
</gene>
<proteinExistence type="predicted"/>
<comment type="caution">
    <text evidence="2">The sequence shown here is derived from an EMBL/GenBank/DDBJ whole genome shotgun (WGS) entry which is preliminary data.</text>
</comment>
<evidence type="ECO:0000313" key="2">
    <source>
        <dbReference type="EMBL" id="KAL1796198.1"/>
    </source>
</evidence>
<reference evidence="2 3" key="1">
    <citation type="submission" date="2024-09" db="EMBL/GenBank/DDBJ databases">
        <title>T2T genomes of carrot and Alternaria dauci and their utility for understanding host-pathogen interaction during carrot leaf blight disease.</title>
        <authorList>
            <person name="Liu W."/>
            <person name="Xu S."/>
            <person name="Ou C."/>
            <person name="Liu X."/>
            <person name="Zhuang F."/>
            <person name="Deng X.W."/>
        </authorList>
    </citation>
    <scope>NUCLEOTIDE SEQUENCE [LARGE SCALE GENOMIC DNA]</scope>
    <source>
        <strain evidence="2 3">A2016</strain>
    </source>
</reference>
<organism evidence="2 3">
    <name type="scientific">Alternaria dauci</name>
    <dbReference type="NCBI Taxonomy" id="48095"/>
    <lineage>
        <taxon>Eukaryota</taxon>
        <taxon>Fungi</taxon>
        <taxon>Dikarya</taxon>
        <taxon>Ascomycota</taxon>
        <taxon>Pezizomycotina</taxon>
        <taxon>Dothideomycetes</taxon>
        <taxon>Pleosporomycetidae</taxon>
        <taxon>Pleosporales</taxon>
        <taxon>Pleosporineae</taxon>
        <taxon>Pleosporaceae</taxon>
        <taxon>Alternaria</taxon>
        <taxon>Alternaria sect. Porri</taxon>
    </lineage>
</organism>
<evidence type="ECO:0000256" key="1">
    <source>
        <dbReference type="SAM" id="MobiDB-lite"/>
    </source>
</evidence>
<keyword evidence="3" id="KW-1185">Reference proteome</keyword>
<feature type="region of interest" description="Disordered" evidence="1">
    <location>
        <begin position="101"/>
        <end position="144"/>
    </location>
</feature>
<evidence type="ECO:0008006" key="4">
    <source>
        <dbReference type="Google" id="ProtNLM"/>
    </source>
</evidence>
<evidence type="ECO:0000313" key="3">
    <source>
        <dbReference type="Proteomes" id="UP001578633"/>
    </source>
</evidence>
<dbReference type="Proteomes" id="UP001578633">
    <property type="component" value="Chromosome 4"/>
</dbReference>
<name>A0ABR3UJH9_9PLEO</name>
<feature type="compositionally biased region" description="Acidic residues" evidence="1">
    <location>
        <begin position="107"/>
        <end position="136"/>
    </location>
</feature>
<accession>A0ABR3UJH9</accession>
<dbReference type="RefSeq" id="XP_069306782.1">
    <property type="nucleotide sequence ID" value="XM_069451394.1"/>
</dbReference>